<keyword evidence="2" id="KW-1185">Reference proteome</keyword>
<comment type="caution">
    <text evidence="1">The sequence shown here is derived from an EMBL/GenBank/DDBJ whole genome shotgun (WGS) entry which is preliminary data.</text>
</comment>
<accession>A0ABR1W8B2</accession>
<name>A0ABR1W8B2_9PEZI</name>
<sequence length="328" mass="37307">MPTKTGSPFQTIPRNQIYCCICGGPFLEPSARDDESKDWLTRAVVLTTGHTTPDDATIKLDTFRSHPSVPFPELHPEHAQRRVLQFPAAYDERNGFPVVASGENAVAMDISMAGGHLYFPVHQLCYHLAQRFMDSQPVSRDTFQTQPGEEISSVKQLWEVLLHRMPSSRSQYILPEPHDYYGGAGCRNVYWEPDDGEPEYGELLEAAPMGMASITEDILKNLQPEAPEKPKAEIGINEEETVGYGQDWWCEALANKKPLPWLWDLDGELVREKKRNGGPWDWELLMRKLSRPEIHEPSDTTLNLPVGLRNRRRIWRCLEEARVGDTVS</sequence>
<proteinExistence type="predicted"/>
<reference evidence="1 2" key="1">
    <citation type="submission" date="2023-01" db="EMBL/GenBank/DDBJ databases">
        <title>Analysis of 21 Apiospora genomes using comparative genomics revels a genus with tremendous synthesis potential of carbohydrate active enzymes and secondary metabolites.</title>
        <authorList>
            <person name="Sorensen T."/>
        </authorList>
    </citation>
    <scope>NUCLEOTIDE SEQUENCE [LARGE SCALE GENOMIC DNA]</scope>
    <source>
        <strain evidence="1 2">CBS 114990</strain>
    </source>
</reference>
<protein>
    <recommendedName>
        <fullName evidence="3">Tyrosinase copper-binding domain-containing protein</fullName>
    </recommendedName>
</protein>
<dbReference type="RefSeq" id="XP_066667195.1">
    <property type="nucleotide sequence ID" value="XM_066811853.1"/>
</dbReference>
<gene>
    <name evidence="1" type="ORF">PG997_007538</name>
</gene>
<dbReference type="GeneID" id="92044913"/>
<evidence type="ECO:0000313" key="2">
    <source>
        <dbReference type="Proteomes" id="UP001433268"/>
    </source>
</evidence>
<organism evidence="1 2">
    <name type="scientific">Apiospora hydei</name>
    <dbReference type="NCBI Taxonomy" id="1337664"/>
    <lineage>
        <taxon>Eukaryota</taxon>
        <taxon>Fungi</taxon>
        <taxon>Dikarya</taxon>
        <taxon>Ascomycota</taxon>
        <taxon>Pezizomycotina</taxon>
        <taxon>Sordariomycetes</taxon>
        <taxon>Xylariomycetidae</taxon>
        <taxon>Amphisphaeriales</taxon>
        <taxon>Apiosporaceae</taxon>
        <taxon>Apiospora</taxon>
    </lineage>
</organism>
<dbReference type="EMBL" id="JAQQWN010000006">
    <property type="protein sequence ID" value="KAK8079720.1"/>
    <property type="molecule type" value="Genomic_DNA"/>
</dbReference>
<evidence type="ECO:0008006" key="3">
    <source>
        <dbReference type="Google" id="ProtNLM"/>
    </source>
</evidence>
<dbReference type="Proteomes" id="UP001433268">
    <property type="component" value="Unassembled WGS sequence"/>
</dbReference>
<evidence type="ECO:0000313" key="1">
    <source>
        <dbReference type="EMBL" id="KAK8079720.1"/>
    </source>
</evidence>